<dbReference type="GO" id="GO:0006508">
    <property type="term" value="P:proteolysis"/>
    <property type="evidence" value="ECO:0007669"/>
    <property type="project" value="UniProtKB-KW"/>
</dbReference>
<organism evidence="7 8">
    <name type="scientific">Steinernema glaseri</name>
    <dbReference type="NCBI Taxonomy" id="37863"/>
    <lineage>
        <taxon>Eukaryota</taxon>
        <taxon>Metazoa</taxon>
        <taxon>Ecdysozoa</taxon>
        <taxon>Nematoda</taxon>
        <taxon>Chromadorea</taxon>
        <taxon>Rhabditida</taxon>
        <taxon>Tylenchina</taxon>
        <taxon>Panagrolaimomorpha</taxon>
        <taxon>Strongyloidoidea</taxon>
        <taxon>Steinernematidae</taxon>
        <taxon>Steinernema</taxon>
    </lineage>
</organism>
<evidence type="ECO:0000256" key="3">
    <source>
        <dbReference type="ARBA" id="ARBA00022729"/>
    </source>
</evidence>
<evidence type="ECO:0000256" key="5">
    <source>
        <dbReference type="ARBA" id="ARBA00023180"/>
    </source>
</evidence>
<keyword evidence="5" id="KW-0325">Glycoprotein</keyword>
<keyword evidence="2" id="KW-0645">Protease</keyword>
<evidence type="ECO:0000313" key="7">
    <source>
        <dbReference type="Proteomes" id="UP000095287"/>
    </source>
</evidence>
<dbReference type="AlphaFoldDB" id="A0A1I8A762"/>
<dbReference type="GO" id="GO:0008239">
    <property type="term" value="F:dipeptidyl-peptidase activity"/>
    <property type="evidence" value="ECO:0007669"/>
    <property type="project" value="TreeGrafter"/>
</dbReference>
<dbReference type="Gene3D" id="3.40.50.1820">
    <property type="entry name" value="alpha/beta hydrolase"/>
    <property type="match status" value="1"/>
</dbReference>
<dbReference type="PANTHER" id="PTHR11010:SF101">
    <property type="entry name" value="SERINE PROTEASE F56F10.1-RELATED"/>
    <property type="match status" value="1"/>
</dbReference>
<evidence type="ECO:0000256" key="1">
    <source>
        <dbReference type="ARBA" id="ARBA00011079"/>
    </source>
</evidence>
<dbReference type="PANTHER" id="PTHR11010">
    <property type="entry name" value="PROTEASE S28 PRO-X CARBOXYPEPTIDASE-RELATED"/>
    <property type="match status" value="1"/>
</dbReference>
<sequence length="218" mass="24292">MRCLPAVLLFALLGLSSGAFTFRGSQWRSMNAVVNALPNYTPLPYTNKTVTQPIDHQNPSLGTWQQHYQVMSEYLNKNATSSLVFLMIGGEGPASPAWISNPGLQYMQWARKFGALCFQVEHRFFGASRPYTDMTTDHLKYLNTTQALEDLASFIKGVNNDAKNYGLTNPRWVTFGGSYPGSMAAWFRSKYPELTVGSIASSAPLKLKLDFYGMSYAL</sequence>
<name>A0A1I8A762_9BILA</name>
<comment type="similarity">
    <text evidence="1">Belongs to the peptidase S28 family.</text>
</comment>
<proteinExistence type="inferred from homology"/>
<dbReference type="InterPro" id="IPR029058">
    <property type="entry name" value="AB_hydrolase_fold"/>
</dbReference>
<feature type="signal peptide" evidence="6">
    <location>
        <begin position="1"/>
        <end position="18"/>
    </location>
</feature>
<dbReference type="InterPro" id="IPR008758">
    <property type="entry name" value="Peptidase_S28"/>
</dbReference>
<feature type="chain" id="PRO_5009314259" evidence="6">
    <location>
        <begin position="19"/>
        <end position="218"/>
    </location>
</feature>
<protein>
    <submittedName>
        <fullName evidence="8">Serine protease K12H4.7</fullName>
    </submittedName>
</protein>
<evidence type="ECO:0000256" key="6">
    <source>
        <dbReference type="SAM" id="SignalP"/>
    </source>
</evidence>
<dbReference type="Proteomes" id="UP000095287">
    <property type="component" value="Unplaced"/>
</dbReference>
<evidence type="ECO:0000313" key="8">
    <source>
        <dbReference type="WBParaSite" id="L893_g3337.t1"/>
    </source>
</evidence>
<keyword evidence="7" id="KW-1185">Reference proteome</keyword>
<dbReference type="Pfam" id="PF05577">
    <property type="entry name" value="Peptidase_S28"/>
    <property type="match status" value="1"/>
</dbReference>
<dbReference type="SUPFAM" id="SSF53474">
    <property type="entry name" value="alpha/beta-Hydrolases"/>
    <property type="match status" value="1"/>
</dbReference>
<dbReference type="GO" id="GO:0070008">
    <property type="term" value="F:serine-type exopeptidase activity"/>
    <property type="evidence" value="ECO:0007669"/>
    <property type="project" value="InterPro"/>
</dbReference>
<keyword evidence="4" id="KW-0378">Hydrolase</keyword>
<accession>A0A1I8A762</accession>
<evidence type="ECO:0000256" key="2">
    <source>
        <dbReference type="ARBA" id="ARBA00022670"/>
    </source>
</evidence>
<dbReference type="WBParaSite" id="L893_g3337.t1">
    <property type="protein sequence ID" value="L893_g3337.t1"/>
    <property type="gene ID" value="L893_g3337"/>
</dbReference>
<keyword evidence="3 6" id="KW-0732">Signal</keyword>
<reference evidence="8" key="1">
    <citation type="submission" date="2016-11" db="UniProtKB">
        <authorList>
            <consortium name="WormBaseParasite"/>
        </authorList>
    </citation>
    <scope>IDENTIFICATION</scope>
</reference>
<evidence type="ECO:0000256" key="4">
    <source>
        <dbReference type="ARBA" id="ARBA00022801"/>
    </source>
</evidence>